<sequence>MEFFTFAIYVGLRAFGFLLLGRVNSIYTLPAEPKLKVHIGLLTAEMICLFINFHFIIYHMHKFSVSNRIAAYHVQIYLVALIEILQCLRLHHIFILDHRQLGNSYESCSKKFHCDMAADVVKMIVLFLYILCAGSIKSLPSLLFSLSNLFIAIFSLTSRLQAIRVWHGILDVINKELQDATPENLQVDSICLICRDSMTIGNAKKLPCGHVYHLECLEKWISQQSVCPICHYDLTNFLKGKPEEETPGQTALRVLTEVRHDVFDKKIEGRIPGQDNALEYFQNLEMHIRDNLSSDDDEDLTITSMKFSDFDKDHIGEPEEEKNDNDNLTLTNIIENLDDSNQPQNEIDFAAIEEEDVTEFDFNSFLDIVSDQNNENNDEIEEEIVEPPKPKQKPAKKHKDSHHVQENEFSGEDEEIYQKFNSKIDEMENMVYQMENSLQSMREELKLLFQKRNQKK</sequence>
<dbReference type="RefSeq" id="XP_001317451.1">
    <property type="nucleotide sequence ID" value="XM_001317416.1"/>
</dbReference>
<dbReference type="Pfam" id="PF13639">
    <property type="entry name" value="zf-RING_2"/>
    <property type="match status" value="1"/>
</dbReference>
<name>A2EQ53_TRIV3</name>
<evidence type="ECO:0000313" key="13">
    <source>
        <dbReference type="Proteomes" id="UP000001542"/>
    </source>
</evidence>
<evidence type="ECO:0000256" key="9">
    <source>
        <dbReference type="SAM" id="MobiDB-lite"/>
    </source>
</evidence>
<feature type="transmembrane region" description="Helical" evidence="10">
    <location>
        <begin position="72"/>
        <end position="95"/>
    </location>
</feature>
<evidence type="ECO:0000256" key="4">
    <source>
        <dbReference type="ARBA" id="ARBA00022771"/>
    </source>
</evidence>
<keyword evidence="5" id="KW-0256">Endoplasmic reticulum</keyword>
<reference evidence="12" key="1">
    <citation type="submission" date="2006-10" db="EMBL/GenBank/DDBJ databases">
        <authorList>
            <person name="Amadeo P."/>
            <person name="Zhao Q."/>
            <person name="Wortman J."/>
            <person name="Fraser-Liggett C."/>
            <person name="Carlton J."/>
        </authorList>
    </citation>
    <scope>NUCLEOTIDE SEQUENCE</scope>
    <source>
        <strain evidence="12">G3</strain>
    </source>
</reference>
<dbReference type="STRING" id="5722.A2EQ53"/>
<accession>A2EQ53</accession>
<evidence type="ECO:0000259" key="11">
    <source>
        <dbReference type="PROSITE" id="PS50089"/>
    </source>
</evidence>
<evidence type="ECO:0000256" key="6">
    <source>
        <dbReference type="ARBA" id="ARBA00022833"/>
    </source>
</evidence>
<dbReference type="VEuPathDB" id="TrichDB:TVAGG3_0072520"/>
<gene>
    <name evidence="12" type="ORF">TVAG_474070</name>
</gene>
<keyword evidence="13" id="KW-1185">Reference proteome</keyword>
<keyword evidence="10" id="KW-1133">Transmembrane helix</keyword>
<dbReference type="AlphaFoldDB" id="A2EQ53"/>
<feature type="region of interest" description="Disordered" evidence="9">
    <location>
        <begin position="376"/>
        <end position="415"/>
    </location>
</feature>
<dbReference type="GO" id="GO:0006511">
    <property type="term" value="P:ubiquitin-dependent protein catabolic process"/>
    <property type="evidence" value="ECO:0000318"/>
    <property type="project" value="GO_Central"/>
</dbReference>
<dbReference type="InParanoid" id="A2EQ53"/>
<keyword evidence="10" id="KW-0472">Membrane</keyword>
<dbReference type="OrthoDB" id="4348522at2759"/>
<proteinExistence type="inferred from homology"/>
<evidence type="ECO:0000256" key="3">
    <source>
        <dbReference type="ARBA" id="ARBA00022723"/>
    </source>
</evidence>
<dbReference type="SMART" id="SM00184">
    <property type="entry name" value="RING"/>
    <property type="match status" value="1"/>
</dbReference>
<keyword evidence="4 7" id="KW-0863">Zinc-finger</keyword>
<dbReference type="GO" id="GO:0008270">
    <property type="term" value="F:zinc ion binding"/>
    <property type="evidence" value="ECO:0007669"/>
    <property type="project" value="UniProtKB-KW"/>
</dbReference>
<organism evidence="12 13">
    <name type="scientific">Trichomonas vaginalis (strain ATCC PRA-98 / G3)</name>
    <dbReference type="NCBI Taxonomy" id="412133"/>
    <lineage>
        <taxon>Eukaryota</taxon>
        <taxon>Metamonada</taxon>
        <taxon>Parabasalia</taxon>
        <taxon>Trichomonadida</taxon>
        <taxon>Trichomonadidae</taxon>
        <taxon>Trichomonas</taxon>
    </lineage>
</organism>
<keyword evidence="6" id="KW-0862">Zinc</keyword>
<dbReference type="PROSITE" id="PS50089">
    <property type="entry name" value="ZF_RING_2"/>
    <property type="match status" value="1"/>
</dbReference>
<comment type="similarity">
    <text evidence="2">Belongs to the HRD1 family.</text>
</comment>
<feature type="domain" description="RING-type" evidence="11">
    <location>
        <begin position="191"/>
        <end position="231"/>
    </location>
</feature>
<keyword evidence="10" id="KW-0812">Transmembrane</keyword>
<evidence type="ECO:0000256" key="5">
    <source>
        <dbReference type="ARBA" id="ARBA00022824"/>
    </source>
</evidence>
<comment type="subcellular location">
    <subcellularLocation>
        <location evidence="1">Endoplasmic reticulum membrane</location>
        <topology evidence="1">Multi-pass membrane protein</topology>
    </subcellularLocation>
</comment>
<evidence type="ECO:0000256" key="1">
    <source>
        <dbReference type="ARBA" id="ARBA00004477"/>
    </source>
</evidence>
<evidence type="ECO:0000256" key="8">
    <source>
        <dbReference type="SAM" id="Coils"/>
    </source>
</evidence>
<feature type="transmembrane region" description="Helical" evidence="10">
    <location>
        <begin position="39"/>
        <end position="60"/>
    </location>
</feature>
<dbReference type="Proteomes" id="UP000001542">
    <property type="component" value="Unassembled WGS sequence"/>
</dbReference>
<protein>
    <recommendedName>
        <fullName evidence="11">RING-type domain-containing protein</fullName>
    </recommendedName>
</protein>
<dbReference type="VEuPathDB" id="TrichDB:TVAG_474070"/>
<evidence type="ECO:0000256" key="7">
    <source>
        <dbReference type="PROSITE-ProRule" id="PRU00175"/>
    </source>
</evidence>
<dbReference type="PANTHER" id="PTHR22763">
    <property type="entry name" value="RING ZINC FINGER PROTEIN"/>
    <property type="match status" value="1"/>
</dbReference>
<evidence type="ECO:0000256" key="2">
    <source>
        <dbReference type="ARBA" id="ARBA00010089"/>
    </source>
</evidence>
<dbReference type="KEGG" id="tva:4763094"/>
<feature type="transmembrane region" description="Helical" evidence="10">
    <location>
        <begin position="116"/>
        <end position="136"/>
    </location>
</feature>
<dbReference type="GO" id="GO:0061630">
    <property type="term" value="F:ubiquitin protein ligase activity"/>
    <property type="evidence" value="ECO:0000318"/>
    <property type="project" value="GO_Central"/>
</dbReference>
<dbReference type="InterPro" id="IPR050731">
    <property type="entry name" value="HRD1_E3_ubiq-ligases"/>
</dbReference>
<dbReference type="SUPFAM" id="SSF57850">
    <property type="entry name" value="RING/U-box"/>
    <property type="match status" value="1"/>
</dbReference>
<dbReference type="FunFam" id="3.30.40.10:FF:000703">
    <property type="entry name" value="ERAD-associated E3 ubiquitin-protein ligase HRD1, putative"/>
    <property type="match status" value="1"/>
</dbReference>
<dbReference type="EMBL" id="DS113454">
    <property type="protein sequence ID" value="EAY05228.1"/>
    <property type="molecule type" value="Genomic_DNA"/>
</dbReference>
<evidence type="ECO:0000313" key="12">
    <source>
        <dbReference type="EMBL" id="EAY05228.1"/>
    </source>
</evidence>
<dbReference type="InterPro" id="IPR013083">
    <property type="entry name" value="Znf_RING/FYVE/PHD"/>
</dbReference>
<feature type="compositionally biased region" description="Basic residues" evidence="9">
    <location>
        <begin position="390"/>
        <end position="401"/>
    </location>
</feature>
<dbReference type="SMR" id="A2EQ53"/>
<dbReference type="Gene3D" id="3.30.40.10">
    <property type="entry name" value="Zinc/RING finger domain, C3HC4 (zinc finger)"/>
    <property type="match status" value="1"/>
</dbReference>
<keyword evidence="3" id="KW-0479">Metal-binding</keyword>
<evidence type="ECO:0000256" key="10">
    <source>
        <dbReference type="SAM" id="Phobius"/>
    </source>
</evidence>
<feature type="coiled-coil region" evidence="8">
    <location>
        <begin position="417"/>
        <end position="444"/>
    </location>
</feature>
<dbReference type="CDD" id="cd16479">
    <property type="entry name" value="RING-H2_synoviolin"/>
    <property type="match status" value="1"/>
</dbReference>
<keyword evidence="8" id="KW-0175">Coiled coil</keyword>
<dbReference type="InterPro" id="IPR001841">
    <property type="entry name" value="Znf_RING"/>
</dbReference>
<dbReference type="InterPro" id="IPR058051">
    <property type="entry name" value="Znf_RING_synoviolin"/>
</dbReference>
<feature type="transmembrane region" description="Helical" evidence="10">
    <location>
        <begin position="6"/>
        <end position="27"/>
    </location>
</feature>
<feature type="compositionally biased region" description="Acidic residues" evidence="9">
    <location>
        <begin position="376"/>
        <end position="385"/>
    </location>
</feature>
<reference evidence="12" key="2">
    <citation type="journal article" date="2007" name="Science">
        <title>Draft genome sequence of the sexually transmitted pathogen Trichomonas vaginalis.</title>
        <authorList>
            <person name="Carlton J.M."/>
            <person name="Hirt R.P."/>
            <person name="Silva J.C."/>
            <person name="Delcher A.L."/>
            <person name="Schatz M."/>
            <person name="Zhao Q."/>
            <person name="Wortman J.R."/>
            <person name="Bidwell S.L."/>
            <person name="Alsmark U.C.M."/>
            <person name="Besteiro S."/>
            <person name="Sicheritz-Ponten T."/>
            <person name="Noel C.J."/>
            <person name="Dacks J.B."/>
            <person name="Foster P.G."/>
            <person name="Simillion C."/>
            <person name="Van de Peer Y."/>
            <person name="Miranda-Saavedra D."/>
            <person name="Barton G.J."/>
            <person name="Westrop G.D."/>
            <person name="Mueller S."/>
            <person name="Dessi D."/>
            <person name="Fiori P.L."/>
            <person name="Ren Q."/>
            <person name="Paulsen I."/>
            <person name="Zhang H."/>
            <person name="Bastida-Corcuera F.D."/>
            <person name="Simoes-Barbosa A."/>
            <person name="Brown M.T."/>
            <person name="Hayes R.D."/>
            <person name="Mukherjee M."/>
            <person name="Okumura C.Y."/>
            <person name="Schneider R."/>
            <person name="Smith A.J."/>
            <person name="Vanacova S."/>
            <person name="Villalvazo M."/>
            <person name="Haas B.J."/>
            <person name="Pertea M."/>
            <person name="Feldblyum T.V."/>
            <person name="Utterback T.R."/>
            <person name="Shu C.L."/>
            <person name="Osoegawa K."/>
            <person name="de Jong P.J."/>
            <person name="Hrdy I."/>
            <person name="Horvathova L."/>
            <person name="Zubacova Z."/>
            <person name="Dolezal P."/>
            <person name="Malik S.B."/>
            <person name="Logsdon J.M. Jr."/>
            <person name="Henze K."/>
            <person name="Gupta A."/>
            <person name="Wang C.C."/>
            <person name="Dunne R.L."/>
            <person name="Upcroft J.A."/>
            <person name="Upcroft P."/>
            <person name="White O."/>
            <person name="Salzberg S.L."/>
            <person name="Tang P."/>
            <person name="Chiu C.-H."/>
            <person name="Lee Y.-S."/>
            <person name="Embley T.M."/>
            <person name="Coombs G.H."/>
            <person name="Mottram J.C."/>
            <person name="Tachezy J."/>
            <person name="Fraser-Liggett C.M."/>
            <person name="Johnson P.J."/>
        </authorList>
    </citation>
    <scope>NUCLEOTIDE SEQUENCE [LARGE SCALE GENOMIC DNA]</scope>
    <source>
        <strain evidence="12">G3</strain>
    </source>
</reference>
<dbReference type="eggNOG" id="KOG0802">
    <property type="taxonomic scope" value="Eukaryota"/>
</dbReference>